<feature type="region of interest" description="Disordered" evidence="1">
    <location>
        <begin position="55"/>
        <end position="161"/>
    </location>
</feature>
<dbReference type="Proteomes" id="UP001595859">
    <property type="component" value="Unassembled WGS sequence"/>
</dbReference>
<feature type="compositionally biased region" description="Pro residues" evidence="1">
    <location>
        <begin position="82"/>
        <end position="159"/>
    </location>
</feature>
<evidence type="ECO:0000256" key="1">
    <source>
        <dbReference type="SAM" id="MobiDB-lite"/>
    </source>
</evidence>
<reference evidence="5" key="1">
    <citation type="journal article" date="2019" name="Int. J. Syst. Evol. Microbiol.">
        <title>The Global Catalogue of Microorganisms (GCM) 10K type strain sequencing project: providing services to taxonomists for standard genome sequencing and annotation.</title>
        <authorList>
            <consortium name="The Broad Institute Genomics Platform"/>
            <consortium name="The Broad Institute Genome Sequencing Center for Infectious Disease"/>
            <person name="Wu L."/>
            <person name="Ma J."/>
        </authorList>
    </citation>
    <scope>NUCLEOTIDE SEQUENCE [LARGE SCALE GENOMIC DNA]</scope>
    <source>
        <strain evidence="5">ZS-22-S1</strain>
    </source>
</reference>
<name>A0ABV9S6C9_9PSEU</name>
<keyword evidence="5" id="KW-1185">Reference proteome</keyword>
<evidence type="ECO:0000256" key="2">
    <source>
        <dbReference type="SAM" id="Phobius"/>
    </source>
</evidence>
<feature type="domain" description="F5/8 type C" evidence="3">
    <location>
        <begin position="323"/>
        <end position="431"/>
    </location>
</feature>
<dbReference type="SUPFAM" id="SSF49785">
    <property type="entry name" value="Galactose-binding domain-like"/>
    <property type="match status" value="1"/>
</dbReference>
<feature type="transmembrane region" description="Helical" evidence="2">
    <location>
        <begin position="275"/>
        <end position="293"/>
    </location>
</feature>
<proteinExistence type="predicted"/>
<evidence type="ECO:0000259" key="3">
    <source>
        <dbReference type="Pfam" id="PF00754"/>
    </source>
</evidence>
<accession>A0ABV9S6C9</accession>
<organism evidence="4 5">
    <name type="scientific">Actinophytocola glycyrrhizae</name>
    <dbReference type="NCBI Taxonomy" id="2044873"/>
    <lineage>
        <taxon>Bacteria</taxon>
        <taxon>Bacillati</taxon>
        <taxon>Actinomycetota</taxon>
        <taxon>Actinomycetes</taxon>
        <taxon>Pseudonocardiales</taxon>
        <taxon>Pseudonocardiaceae</taxon>
    </lineage>
</organism>
<dbReference type="InterPro" id="IPR000421">
    <property type="entry name" value="FA58C"/>
</dbReference>
<gene>
    <name evidence="4" type="ORF">ACFPCV_27530</name>
</gene>
<dbReference type="InterPro" id="IPR057561">
    <property type="entry name" value="NADase_transloc"/>
</dbReference>
<keyword evidence="2" id="KW-1133">Transmembrane helix</keyword>
<keyword evidence="2" id="KW-0472">Membrane</keyword>
<dbReference type="RefSeq" id="WP_378059253.1">
    <property type="nucleotide sequence ID" value="NZ_JBHSIS010000017.1"/>
</dbReference>
<dbReference type="Gene3D" id="2.60.120.260">
    <property type="entry name" value="Galactose-binding domain-like"/>
    <property type="match status" value="1"/>
</dbReference>
<comment type="caution">
    <text evidence="4">The sequence shown here is derived from an EMBL/GenBank/DDBJ whole genome shotgun (WGS) entry which is preliminary data.</text>
</comment>
<protein>
    <submittedName>
        <fullName evidence="4">Discoidin domain-containing protein</fullName>
    </submittedName>
</protein>
<dbReference type="Pfam" id="PF00754">
    <property type="entry name" value="F5_F8_type_C"/>
    <property type="match status" value="1"/>
</dbReference>
<dbReference type="InterPro" id="IPR008979">
    <property type="entry name" value="Galactose-bd-like_sf"/>
</dbReference>
<sequence length="452" mass="47197">MIVCTDCGHRNGDRDSFCGSCGRFLEWTGERIAAPAAPEPVAAVATPPRRNVLQRVFDAMVRSDPPPDPAAKPAAAVTPAGAPAPPGAPPPPPPPPSRAAPPPPPPPPPPPGGAAPPPPPPPPPPPGGPAVAGPPPPPPAPPPPGGPVAPPPPPPPGPEPAARVAALVVPVTAVEEELPPQPEAPKVPVVARAAPTRKLRPGEKVCGECGEGNQPTRKFCGRCGHSLADAAVVRVPWWRRVFRRRGPKVLAAGKRPGNLAVAGAGRRVWRFARRGFWVVLLVFSLLAGFYPPLRTTVTGWLQAAREKVTDAAEQTLDPVRPVSVTASTETPDHPGKAAIDQFTDTYWAAQWTPGQSPVLTLDLGKPTALAKLIVTSGAKNDFAARHRPSIVVLSYSNEKSDTVLVRDTPETQEFTLTNGLAADQVRIQVLDVYPAEGATEVALTELELFAIG</sequence>
<evidence type="ECO:0000313" key="5">
    <source>
        <dbReference type="Proteomes" id="UP001595859"/>
    </source>
</evidence>
<dbReference type="EMBL" id="JBHSIS010000017">
    <property type="protein sequence ID" value="MFC4857265.1"/>
    <property type="molecule type" value="Genomic_DNA"/>
</dbReference>
<keyword evidence="2" id="KW-0812">Transmembrane</keyword>
<dbReference type="NCBIfam" id="NF047619">
    <property type="entry name" value="NADase_discoid"/>
    <property type="match status" value="1"/>
</dbReference>
<evidence type="ECO:0000313" key="4">
    <source>
        <dbReference type="EMBL" id="MFC4857265.1"/>
    </source>
</evidence>
<dbReference type="SUPFAM" id="SSF81995">
    <property type="entry name" value="beta-sandwich domain of Sec23/24"/>
    <property type="match status" value="1"/>
</dbReference>
<feature type="compositionally biased region" description="Low complexity" evidence="1">
    <location>
        <begin position="71"/>
        <end position="81"/>
    </location>
</feature>
<dbReference type="PRINTS" id="PR01217">
    <property type="entry name" value="PRICHEXTENSN"/>
</dbReference>